<dbReference type="Gene3D" id="1.25.10.10">
    <property type="entry name" value="Leucine-rich Repeat Variant"/>
    <property type="match status" value="3"/>
</dbReference>
<evidence type="ECO:0000313" key="3">
    <source>
        <dbReference type="Proteomes" id="UP000478417"/>
    </source>
</evidence>
<sequence>MQNVNPISHLNKVHARPLTCLLLGFILVFPLQISGQNTQANIEETVNNALMDLRSGLPEKRRGGIMLLAKYPQHPSALPAIVSALDDPEATVRRAAAVSLGENIRTLNPMHSSRLVGALTDEDPEVRLTSAGWLPQLVLKSSTFPTIRPPQGSAQPDPKIREFLVTGVSAGLQDPEPLVRLKSVEALQYIRWPLPHELMVPLLGDPDQRVRLKAYQTLYSKLPHGTYITIARSLYPDESPGVRLVLAEVLSRQAIPGSVSLLMKLAEDPVASVQLQATVGLFQADPASGFPDILKTALMDKNLEASVVYRVFNAVNRLSEEDRKRLIAPLLKSSSATVRGQAVLRWLQWNPDGGGPDFMDSVLTDPASEIRQVAIRYFSSRPAQLDRDTLMALAENPFEDVRRQALTLSAASSPEDQAALALRLLMDTLPDIRIQSISRIIQLRPSNWSRILKASLRDPSPEVQRTTAKALLDELGPEGQQIATEFVHDYPDSEISSLIRMRLGIQ</sequence>
<dbReference type="GO" id="GO:0016491">
    <property type="term" value="F:oxidoreductase activity"/>
    <property type="evidence" value="ECO:0007669"/>
    <property type="project" value="TreeGrafter"/>
</dbReference>
<dbReference type="InterPro" id="IPR016024">
    <property type="entry name" value="ARM-type_fold"/>
</dbReference>
<protein>
    <recommendedName>
        <fullName evidence="4">HEAT repeat protein</fullName>
    </recommendedName>
</protein>
<comment type="caution">
    <text evidence="2">The sequence shown here is derived from an EMBL/GenBank/DDBJ whole genome shotgun (WGS) entry which is preliminary data.</text>
</comment>
<dbReference type="RefSeq" id="WP_163966467.1">
    <property type="nucleotide sequence ID" value="NZ_JAAGNX010000003.1"/>
</dbReference>
<evidence type="ECO:0000256" key="1">
    <source>
        <dbReference type="ARBA" id="ARBA00045876"/>
    </source>
</evidence>
<dbReference type="PROSITE" id="PS50077">
    <property type="entry name" value="HEAT_REPEAT"/>
    <property type="match status" value="1"/>
</dbReference>
<organism evidence="2 3">
    <name type="scientific">Oceanipulchritudo coccoides</name>
    <dbReference type="NCBI Taxonomy" id="2706888"/>
    <lineage>
        <taxon>Bacteria</taxon>
        <taxon>Pseudomonadati</taxon>
        <taxon>Verrucomicrobiota</taxon>
        <taxon>Opitutia</taxon>
        <taxon>Puniceicoccales</taxon>
        <taxon>Oceanipulchritudinaceae</taxon>
        <taxon>Oceanipulchritudo</taxon>
    </lineage>
</organism>
<proteinExistence type="predicted"/>
<dbReference type="InterPro" id="IPR021133">
    <property type="entry name" value="HEAT_type_2"/>
</dbReference>
<evidence type="ECO:0008006" key="4">
    <source>
        <dbReference type="Google" id="ProtNLM"/>
    </source>
</evidence>
<dbReference type="SUPFAM" id="SSF48371">
    <property type="entry name" value="ARM repeat"/>
    <property type="match status" value="1"/>
</dbReference>
<dbReference type="Proteomes" id="UP000478417">
    <property type="component" value="Unassembled WGS sequence"/>
</dbReference>
<keyword evidence="3" id="KW-1185">Reference proteome</keyword>
<dbReference type="AlphaFoldDB" id="A0A6B2M4L3"/>
<dbReference type="EMBL" id="JAAGNX010000003">
    <property type="protein sequence ID" value="NDV63222.1"/>
    <property type="molecule type" value="Genomic_DNA"/>
</dbReference>
<dbReference type="PANTHER" id="PTHR12697:SF5">
    <property type="entry name" value="DEOXYHYPUSINE HYDROXYLASE"/>
    <property type="match status" value="1"/>
</dbReference>
<accession>A0A6B2M4L3</accession>
<dbReference type="Pfam" id="PF13646">
    <property type="entry name" value="HEAT_2"/>
    <property type="match status" value="1"/>
</dbReference>
<dbReference type="PANTHER" id="PTHR12697">
    <property type="entry name" value="PBS LYASE HEAT-LIKE PROTEIN"/>
    <property type="match status" value="1"/>
</dbReference>
<name>A0A6B2M4L3_9BACT</name>
<dbReference type="InterPro" id="IPR011989">
    <property type="entry name" value="ARM-like"/>
</dbReference>
<comment type="function">
    <text evidence="1">Catalyzes the hydroxylation of the N(6)-(4-aminobutyl)-L-lysine intermediate produced by deoxyhypusine synthase/DHPS on a critical lysine of the eukaryotic translation initiation factor 5A/eIF-5A. This is the second step of the post-translational modification of that lysine into an unusual amino acid residue named hypusine. Hypusination is unique to mature eIF-5A factor and is essential for its function.</text>
</comment>
<gene>
    <name evidence="2" type="ORF">G0Q06_12220</name>
</gene>
<reference evidence="2 3" key="1">
    <citation type="submission" date="2020-02" db="EMBL/GenBank/DDBJ databases">
        <title>Albibacoteraceae fam. nov., the first described family within the subdivision 4 Verrucomicrobia.</title>
        <authorList>
            <person name="Xi F."/>
        </authorList>
    </citation>
    <scope>NUCLEOTIDE SEQUENCE [LARGE SCALE GENOMIC DNA]</scope>
    <source>
        <strain evidence="2 3">CK1056</strain>
    </source>
</reference>
<evidence type="ECO:0000313" key="2">
    <source>
        <dbReference type="EMBL" id="NDV63222.1"/>
    </source>
</evidence>